<dbReference type="EMBL" id="WQLB01000046">
    <property type="protein sequence ID" value="MVN89177.1"/>
    <property type="molecule type" value="Genomic_DNA"/>
</dbReference>
<dbReference type="Proteomes" id="UP000483286">
    <property type="component" value="Unassembled WGS sequence"/>
</dbReference>
<gene>
    <name evidence="2" type="ORF">GO986_20790</name>
</gene>
<protein>
    <submittedName>
        <fullName evidence="2">GNAT family N-acetyltransferase</fullName>
    </submittedName>
</protein>
<dbReference type="InterPro" id="IPR016181">
    <property type="entry name" value="Acyl_CoA_acyltransferase"/>
</dbReference>
<dbReference type="GO" id="GO:0016747">
    <property type="term" value="F:acyltransferase activity, transferring groups other than amino-acyl groups"/>
    <property type="evidence" value="ECO:0007669"/>
    <property type="project" value="InterPro"/>
</dbReference>
<accession>A0A7C9LPY1</accession>
<reference evidence="2 3" key="1">
    <citation type="submission" date="2019-12" db="EMBL/GenBank/DDBJ databases">
        <title>Deinococcus sp. HMF7620 Genome sequencing and assembly.</title>
        <authorList>
            <person name="Kang H."/>
            <person name="Kim H."/>
            <person name="Joh K."/>
        </authorList>
    </citation>
    <scope>NUCLEOTIDE SEQUENCE [LARGE SCALE GENOMIC DNA]</scope>
    <source>
        <strain evidence="2 3">HMF7620</strain>
    </source>
</reference>
<feature type="domain" description="N-acetyltransferase" evidence="1">
    <location>
        <begin position="41"/>
        <end position="177"/>
    </location>
</feature>
<sequence length="179" mass="18740">MTVLTTPRLLLFPLTHEVVARRVQGAPFAAVLNGPDGPLTVQVPEDWPGDALALLPLFLAQWPPEAAAWPGSFLAVRRTDGQAIGLLGTKGPTTPGGEQDIGYGLTPGTWGQGYATEAVGALLTWLGAQPGVRVITAETALSNPASARVLTKLGFQVAGQRTDDEDGELLLWTRPATPA</sequence>
<comment type="caution">
    <text evidence="2">The sequence shown here is derived from an EMBL/GenBank/DDBJ whole genome shotgun (WGS) entry which is preliminary data.</text>
</comment>
<dbReference type="Pfam" id="PF13302">
    <property type="entry name" value="Acetyltransf_3"/>
    <property type="match status" value="1"/>
</dbReference>
<dbReference type="SUPFAM" id="SSF55729">
    <property type="entry name" value="Acyl-CoA N-acyltransferases (Nat)"/>
    <property type="match status" value="1"/>
</dbReference>
<dbReference type="RefSeq" id="WP_157461435.1">
    <property type="nucleotide sequence ID" value="NZ_WQLB01000046.1"/>
</dbReference>
<dbReference type="InterPro" id="IPR000182">
    <property type="entry name" value="GNAT_dom"/>
</dbReference>
<dbReference type="Gene3D" id="3.40.630.30">
    <property type="match status" value="1"/>
</dbReference>
<keyword evidence="3" id="KW-1185">Reference proteome</keyword>
<dbReference type="InterPro" id="IPR051531">
    <property type="entry name" value="N-acetyltransferase"/>
</dbReference>
<organism evidence="2 3">
    <name type="scientific">Deinococcus arboris</name>
    <dbReference type="NCBI Taxonomy" id="2682977"/>
    <lineage>
        <taxon>Bacteria</taxon>
        <taxon>Thermotogati</taxon>
        <taxon>Deinococcota</taxon>
        <taxon>Deinococci</taxon>
        <taxon>Deinococcales</taxon>
        <taxon>Deinococcaceae</taxon>
        <taxon>Deinococcus</taxon>
    </lineage>
</organism>
<dbReference type="AlphaFoldDB" id="A0A7C9LPY1"/>
<keyword evidence="2" id="KW-0808">Transferase</keyword>
<dbReference type="PANTHER" id="PTHR43792:SF13">
    <property type="entry name" value="ACETYLTRANSFERASE"/>
    <property type="match status" value="1"/>
</dbReference>
<name>A0A7C9LPY1_9DEIO</name>
<dbReference type="PANTHER" id="PTHR43792">
    <property type="entry name" value="GNAT FAMILY, PUTATIVE (AFU_ORTHOLOGUE AFUA_3G00765)-RELATED-RELATED"/>
    <property type="match status" value="1"/>
</dbReference>
<evidence type="ECO:0000313" key="2">
    <source>
        <dbReference type="EMBL" id="MVN89177.1"/>
    </source>
</evidence>
<evidence type="ECO:0000259" key="1">
    <source>
        <dbReference type="PROSITE" id="PS51186"/>
    </source>
</evidence>
<evidence type="ECO:0000313" key="3">
    <source>
        <dbReference type="Proteomes" id="UP000483286"/>
    </source>
</evidence>
<proteinExistence type="predicted"/>
<dbReference type="PROSITE" id="PS51186">
    <property type="entry name" value="GNAT"/>
    <property type="match status" value="1"/>
</dbReference>